<dbReference type="FunFam" id="2.10.25.10:FF:000038">
    <property type="entry name" value="Fibrillin 2"/>
    <property type="match status" value="1"/>
</dbReference>
<keyword evidence="4" id="KW-0677">Repeat</keyword>
<dbReference type="SMART" id="SM00131">
    <property type="entry name" value="KU"/>
    <property type="match status" value="2"/>
</dbReference>
<dbReference type="PROSITE" id="PS50026">
    <property type="entry name" value="EGF_3"/>
    <property type="match status" value="1"/>
</dbReference>
<dbReference type="CDD" id="cd00109">
    <property type="entry name" value="Kunitz-type"/>
    <property type="match status" value="1"/>
</dbReference>
<evidence type="ECO:0000256" key="7">
    <source>
        <dbReference type="ARBA" id="ARBA00049646"/>
    </source>
</evidence>
<dbReference type="PROSITE" id="PS01187">
    <property type="entry name" value="EGF_CA"/>
    <property type="match status" value="1"/>
</dbReference>
<feature type="signal peptide" evidence="10">
    <location>
        <begin position="1"/>
        <end position="18"/>
    </location>
</feature>
<organism evidence="13 14">
    <name type="scientific">Steinernema glaseri</name>
    <dbReference type="NCBI Taxonomy" id="37863"/>
    <lineage>
        <taxon>Eukaryota</taxon>
        <taxon>Metazoa</taxon>
        <taxon>Ecdysozoa</taxon>
        <taxon>Nematoda</taxon>
        <taxon>Chromadorea</taxon>
        <taxon>Rhabditida</taxon>
        <taxon>Tylenchina</taxon>
        <taxon>Panagrolaimomorpha</taxon>
        <taxon>Strongyloidoidea</taxon>
        <taxon>Steinernematidae</taxon>
        <taxon>Steinernema</taxon>
    </lineage>
</organism>
<evidence type="ECO:0000256" key="3">
    <source>
        <dbReference type="ARBA" id="ARBA00022729"/>
    </source>
</evidence>
<keyword evidence="1 9" id="KW-0245">EGF-like domain</keyword>
<dbReference type="Proteomes" id="UP000095287">
    <property type="component" value="Unplaced"/>
</dbReference>
<evidence type="ECO:0000313" key="14">
    <source>
        <dbReference type="WBParaSite" id="L893_g18948.t1"/>
    </source>
</evidence>
<dbReference type="InterPro" id="IPR018097">
    <property type="entry name" value="EGF_Ca-bd_CS"/>
</dbReference>
<dbReference type="Pfam" id="PF07645">
    <property type="entry name" value="EGF_CA"/>
    <property type="match status" value="1"/>
</dbReference>
<evidence type="ECO:0000313" key="13">
    <source>
        <dbReference type="Proteomes" id="UP000095287"/>
    </source>
</evidence>
<dbReference type="InterPro" id="IPR000742">
    <property type="entry name" value="EGF"/>
</dbReference>
<dbReference type="InterPro" id="IPR036880">
    <property type="entry name" value="Kunitz_BPTI_sf"/>
</dbReference>
<proteinExistence type="inferred from homology"/>
<dbReference type="SMART" id="SM00181">
    <property type="entry name" value="EGF"/>
    <property type="match status" value="2"/>
</dbReference>
<dbReference type="InterPro" id="IPR049883">
    <property type="entry name" value="NOTCH1_EGF-like"/>
</dbReference>
<dbReference type="PROSITE" id="PS50279">
    <property type="entry name" value="BPTI_KUNITZ_2"/>
    <property type="match status" value="2"/>
</dbReference>
<dbReference type="Pfam" id="PF00014">
    <property type="entry name" value="Kunitz_BPTI"/>
    <property type="match status" value="2"/>
</dbReference>
<dbReference type="PROSITE" id="PS01186">
    <property type="entry name" value="EGF_2"/>
    <property type="match status" value="1"/>
</dbReference>
<dbReference type="PANTHER" id="PTHR47247">
    <property type="entry name" value="KUNITZ-TYPE PROTEASE INHIBITOR 2"/>
    <property type="match status" value="1"/>
</dbReference>
<dbReference type="Gene3D" id="2.10.25.10">
    <property type="entry name" value="Laminin"/>
    <property type="match status" value="2"/>
</dbReference>
<dbReference type="InterPro" id="IPR000152">
    <property type="entry name" value="EGF-type_Asp/Asn_hydroxyl_site"/>
</dbReference>
<evidence type="ECO:0000256" key="2">
    <source>
        <dbReference type="ARBA" id="ARBA00022690"/>
    </source>
</evidence>
<evidence type="ECO:0000256" key="9">
    <source>
        <dbReference type="PROSITE-ProRule" id="PRU00076"/>
    </source>
</evidence>
<dbReference type="InterPro" id="IPR001881">
    <property type="entry name" value="EGF-like_Ca-bd_dom"/>
</dbReference>
<accession>A0A1I7YRE8</accession>
<dbReference type="AlphaFoldDB" id="A0A1I7YRE8"/>
<dbReference type="PRINTS" id="PR00759">
    <property type="entry name" value="BASICPTASE"/>
</dbReference>
<feature type="domain" description="BPTI/Kunitz inhibitor" evidence="12">
    <location>
        <begin position="34"/>
        <end position="84"/>
    </location>
</feature>
<comment type="caution">
    <text evidence="9">Lacks conserved residue(s) required for the propagation of feature annotation.</text>
</comment>
<keyword evidence="13" id="KW-1185">Reference proteome</keyword>
<dbReference type="SUPFAM" id="SSF57362">
    <property type="entry name" value="BPTI-like"/>
    <property type="match status" value="2"/>
</dbReference>
<dbReference type="CDD" id="cd00054">
    <property type="entry name" value="EGF_CA"/>
    <property type="match status" value="1"/>
</dbReference>
<protein>
    <submittedName>
        <fullName evidence="14">BPTI/Kunitz inhibitor domain-containing protein</fullName>
    </submittedName>
</protein>
<dbReference type="GO" id="GO:0005509">
    <property type="term" value="F:calcium ion binding"/>
    <property type="evidence" value="ECO:0007669"/>
    <property type="project" value="InterPro"/>
</dbReference>
<comment type="similarity">
    <text evidence="7">Belongs to the venom Kunitz-type family. 01 (intermediate) subfamily.</text>
</comment>
<dbReference type="Gene3D" id="4.10.410.10">
    <property type="entry name" value="Pancreatic trypsin inhibitor Kunitz domain"/>
    <property type="match status" value="2"/>
</dbReference>
<name>A0A1I7YRE8_9BILA</name>
<feature type="chain" id="PRO_5009312474" evidence="10">
    <location>
        <begin position="19"/>
        <end position="276"/>
    </location>
</feature>
<dbReference type="WBParaSite" id="L893_g18948.t1">
    <property type="protein sequence ID" value="L893_g18948.t1"/>
    <property type="gene ID" value="L893_g18948"/>
</dbReference>
<feature type="domain" description="EGF-like" evidence="11">
    <location>
        <begin position="160"/>
        <end position="200"/>
    </location>
</feature>
<evidence type="ECO:0000256" key="10">
    <source>
        <dbReference type="SAM" id="SignalP"/>
    </source>
</evidence>
<dbReference type="GO" id="GO:0004867">
    <property type="term" value="F:serine-type endopeptidase inhibitor activity"/>
    <property type="evidence" value="ECO:0007669"/>
    <property type="project" value="UniProtKB-KW"/>
</dbReference>
<dbReference type="InterPro" id="IPR020901">
    <property type="entry name" value="Prtase_inh_Kunz-CS"/>
</dbReference>
<dbReference type="PROSITE" id="PS00010">
    <property type="entry name" value="ASX_HYDROXYL"/>
    <property type="match status" value="1"/>
</dbReference>
<evidence type="ECO:0000259" key="11">
    <source>
        <dbReference type="PROSITE" id="PS50026"/>
    </source>
</evidence>
<dbReference type="InterPro" id="IPR002223">
    <property type="entry name" value="Kunitz_BPTI"/>
</dbReference>
<dbReference type="PANTHER" id="PTHR47247:SF1">
    <property type="entry name" value="KUNITZ-TYPE PROTEASE INHIBITOR 2"/>
    <property type="match status" value="1"/>
</dbReference>
<keyword evidence="5" id="KW-0722">Serine protease inhibitor</keyword>
<feature type="domain" description="BPTI/Kunitz inhibitor" evidence="12">
    <location>
        <begin position="206"/>
        <end position="258"/>
    </location>
</feature>
<dbReference type="PROSITE" id="PS00280">
    <property type="entry name" value="BPTI_KUNITZ_1"/>
    <property type="match status" value="1"/>
</dbReference>
<evidence type="ECO:0000259" key="12">
    <source>
        <dbReference type="PROSITE" id="PS50279"/>
    </source>
</evidence>
<evidence type="ECO:0000256" key="8">
    <source>
        <dbReference type="ARBA" id="ARBA00093388"/>
    </source>
</evidence>
<evidence type="ECO:0000256" key="1">
    <source>
        <dbReference type="ARBA" id="ARBA00022536"/>
    </source>
</evidence>
<keyword evidence="2" id="KW-0646">Protease inhibitor</keyword>
<keyword evidence="3 10" id="KW-0732">Signal</keyword>
<sequence length="276" mass="31107">MWILDLALLQIVLGTVAGDQDSGSSAAIDSRSPCQKPFAVGTCSGKIPRYYYNAELDRCFKFHYSGCEGNSNRFISRKHCVKRCSQRRLKKIRLKDKAQNKTPKALKVRPFPRLPKAEVTVVAEKAEDECASCHRTHAKCVNGSCQCLPGFLGNGQQCLDIDECAQDPGLCHEKAYCMNTEGSYYCECQLGYAGSGTNCTLHADICTQAFDKRYLEQCDKRGHWEIRFYFDSAARLCRRFWYGGCAYQDNQNIFADAQVGYGVDVRRFDVVSIDEI</sequence>
<evidence type="ECO:0000256" key="4">
    <source>
        <dbReference type="ARBA" id="ARBA00022737"/>
    </source>
</evidence>
<dbReference type="SMART" id="SM00179">
    <property type="entry name" value="EGF_CA"/>
    <property type="match status" value="2"/>
</dbReference>
<reference evidence="14" key="1">
    <citation type="submission" date="2016-11" db="UniProtKB">
        <authorList>
            <consortium name="WormBaseParasite"/>
        </authorList>
    </citation>
    <scope>IDENTIFICATION</scope>
</reference>
<dbReference type="SUPFAM" id="SSF57196">
    <property type="entry name" value="EGF/Laminin"/>
    <property type="match status" value="1"/>
</dbReference>
<evidence type="ECO:0000256" key="6">
    <source>
        <dbReference type="ARBA" id="ARBA00023157"/>
    </source>
</evidence>
<comment type="function">
    <text evidence="8">Serine protease inhibitor that inhibits trypsin at a molar ratio of 1:1.</text>
</comment>
<keyword evidence="6" id="KW-1015">Disulfide bond</keyword>
<evidence type="ECO:0000256" key="5">
    <source>
        <dbReference type="ARBA" id="ARBA00022900"/>
    </source>
</evidence>